<evidence type="ECO:0000256" key="10">
    <source>
        <dbReference type="SAM" id="Phobius"/>
    </source>
</evidence>
<organism evidence="12 13">
    <name type="scientific">Brettanomyces naardenensis</name>
    <name type="common">Yeast</name>
    <dbReference type="NCBI Taxonomy" id="13370"/>
    <lineage>
        <taxon>Eukaryota</taxon>
        <taxon>Fungi</taxon>
        <taxon>Dikarya</taxon>
        <taxon>Ascomycota</taxon>
        <taxon>Saccharomycotina</taxon>
        <taxon>Pichiomycetes</taxon>
        <taxon>Pichiales</taxon>
        <taxon>Pichiaceae</taxon>
        <taxon>Brettanomyces</taxon>
    </lineage>
</organism>
<accession>A0A448YES6</accession>
<dbReference type="FunCoup" id="A0A448YES6">
    <property type="interactions" value="265"/>
</dbReference>
<evidence type="ECO:0000256" key="4">
    <source>
        <dbReference type="ARBA" id="ARBA00022927"/>
    </source>
</evidence>
<feature type="region of interest" description="Disordered" evidence="9">
    <location>
        <begin position="1"/>
        <end position="63"/>
    </location>
</feature>
<name>A0A448YES6_BRENA</name>
<evidence type="ECO:0000256" key="3">
    <source>
        <dbReference type="ARBA" id="ARBA00022692"/>
    </source>
</evidence>
<dbReference type="InterPro" id="IPR000727">
    <property type="entry name" value="T_SNARE_dom"/>
</dbReference>
<protein>
    <submittedName>
        <fullName evidence="12">DEKNAAC100684</fullName>
    </submittedName>
</protein>
<evidence type="ECO:0000256" key="6">
    <source>
        <dbReference type="ARBA" id="ARBA00023034"/>
    </source>
</evidence>
<keyword evidence="2" id="KW-0813">Transport</keyword>
<feature type="transmembrane region" description="Helical" evidence="10">
    <location>
        <begin position="141"/>
        <end position="162"/>
    </location>
</feature>
<keyword evidence="7 10" id="KW-0472">Membrane</keyword>
<gene>
    <name evidence="12" type="ORF">BRENAR_LOCUS147</name>
</gene>
<keyword evidence="5 10" id="KW-1133">Transmembrane helix</keyword>
<dbReference type="PANTHER" id="PTHR12791">
    <property type="entry name" value="GOLGI SNARE BET1-RELATED"/>
    <property type="match status" value="1"/>
</dbReference>
<evidence type="ECO:0000256" key="1">
    <source>
        <dbReference type="ARBA" id="ARBA00004394"/>
    </source>
</evidence>
<dbReference type="CDD" id="cd15853">
    <property type="entry name" value="SNARE_Bet1"/>
    <property type="match status" value="1"/>
</dbReference>
<comment type="subcellular location">
    <subcellularLocation>
        <location evidence="8">Endomembrane system</location>
        <topology evidence="8">Single-pass type IV membrane protein</topology>
    </subcellularLocation>
    <subcellularLocation>
        <location evidence="1">Golgi apparatus membrane</location>
    </subcellularLocation>
</comment>
<evidence type="ECO:0000259" key="11">
    <source>
        <dbReference type="PROSITE" id="PS50192"/>
    </source>
</evidence>
<evidence type="ECO:0000256" key="5">
    <source>
        <dbReference type="ARBA" id="ARBA00022989"/>
    </source>
</evidence>
<dbReference type="SUPFAM" id="SSF58038">
    <property type="entry name" value="SNARE fusion complex"/>
    <property type="match status" value="1"/>
</dbReference>
<evidence type="ECO:0000313" key="12">
    <source>
        <dbReference type="EMBL" id="VEU19410.1"/>
    </source>
</evidence>
<evidence type="ECO:0000313" key="13">
    <source>
        <dbReference type="Proteomes" id="UP000290900"/>
    </source>
</evidence>
<dbReference type="Proteomes" id="UP000290900">
    <property type="component" value="Unassembled WGS sequence"/>
</dbReference>
<proteinExistence type="predicted"/>
<feature type="domain" description="T-SNARE coiled-coil homology" evidence="11">
    <location>
        <begin position="73"/>
        <end position="135"/>
    </location>
</feature>
<dbReference type="PROSITE" id="PS50192">
    <property type="entry name" value="T_SNARE"/>
    <property type="match status" value="1"/>
</dbReference>
<evidence type="ECO:0000256" key="8">
    <source>
        <dbReference type="ARBA" id="ARBA00046280"/>
    </source>
</evidence>
<dbReference type="GO" id="GO:0000139">
    <property type="term" value="C:Golgi membrane"/>
    <property type="evidence" value="ECO:0007669"/>
    <property type="project" value="UniProtKB-SubCell"/>
</dbReference>
<keyword evidence="4" id="KW-0653">Protein transport</keyword>
<dbReference type="Gene3D" id="1.20.5.110">
    <property type="match status" value="1"/>
</dbReference>
<keyword evidence="3 10" id="KW-0812">Transmembrane</keyword>
<sequence length="163" mass="18366">MSTSRYTSKVHQREGRMALFATTPGTTTPNGYSVNPSVNGKDPSTQIDPNDIARSSSPYEAEPRRDYNAAMLSQLESQNEETVNTMQSKISALKDLSLKMGDQINQSKLNLGSLGSNMEAAGHRIRGNMKRMFVMAEKTGISWKTWLLFFAIVFLIFFWVWLF</sequence>
<dbReference type="AlphaFoldDB" id="A0A448YES6"/>
<reference evidence="12 13" key="1">
    <citation type="submission" date="2018-12" db="EMBL/GenBank/DDBJ databases">
        <authorList>
            <person name="Tiukova I."/>
            <person name="Dainat J."/>
        </authorList>
    </citation>
    <scope>NUCLEOTIDE SEQUENCE [LARGE SCALE GENOMIC DNA]</scope>
</reference>
<evidence type="ECO:0000256" key="7">
    <source>
        <dbReference type="ARBA" id="ARBA00023136"/>
    </source>
</evidence>
<evidence type="ECO:0000256" key="2">
    <source>
        <dbReference type="ARBA" id="ARBA00022448"/>
    </source>
</evidence>
<dbReference type="InterPro" id="IPR039899">
    <property type="entry name" value="BET1_SNARE"/>
</dbReference>
<keyword evidence="13" id="KW-1185">Reference proteome</keyword>
<dbReference type="GO" id="GO:0015031">
    <property type="term" value="P:protein transport"/>
    <property type="evidence" value="ECO:0007669"/>
    <property type="project" value="UniProtKB-KW"/>
</dbReference>
<evidence type="ECO:0000256" key="9">
    <source>
        <dbReference type="SAM" id="MobiDB-lite"/>
    </source>
</evidence>
<keyword evidence="6" id="KW-0333">Golgi apparatus</keyword>
<dbReference type="EMBL" id="CAACVR010000001">
    <property type="protein sequence ID" value="VEU19410.1"/>
    <property type="molecule type" value="Genomic_DNA"/>
</dbReference>
<feature type="compositionally biased region" description="Polar residues" evidence="9">
    <location>
        <begin position="23"/>
        <end position="58"/>
    </location>
</feature>
<dbReference type="InParanoid" id="A0A448YES6"/>
<dbReference type="OrthoDB" id="261831at2759"/>
<dbReference type="STRING" id="13370.A0A448YES6"/>